<dbReference type="KEGG" id="aoce:111572573"/>
<reference evidence="7 8" key="1">
    <citation type="submission" date="2022-01" db="EMBL/GenBank/DDBJ databases">
        <title>A chromosome-scale genome assembly of the false clownfish, Amphiprion ocellaris.</title>
        <authorList>
            <person name="Ryu T."/>
        </authorList>
    </citation>
    <scope>NUCLEOTIDE SEQUENCE [LARGE SCALE GENOMIC DNA]</scope>
</reference>
<dbReference type="Ensembl" id="ENSAOCT00000067966.1">
    <property type="protein sequence ID" value="ENSAOCP00000066925.1"/>
    <property type="gene ID" value="ENSAOCG00000029883.1"/>
</dbReference>
<keyword evidence="4" id="KW-0472">Membrane</keyword>
<keyword evidence="2" id="KW-1015">Disulfide bond</keyword>
<keyword evidence="8" id="KW-1185">Reference proteome</keyword>
<dbReference type="AlphaFoldDB" id="A0AAQ5ZT38"/>
<name>A0AAQ5ZT38_AMPOC</name>
<dbReference type="InterPro" id="IPR042235">
    <property type="entry name" value="ZP-C_dom"/>
</dbReference>
<evidence type="ECO:0000256" key="2">
    <source>
        <dbReference type="ARBA" id="ARBA00023157"/>
    </source>
</evidence>
<evidence type="ECO:0000256" key="1">
    <source>
        <dbReference type="ARBA" id="ARBA00022729"/>
    </source>
</evidence>
<dbReference type="SMART" id="SM00241">
    <property type="entry name" value="ZP"/>
    <property type="match status" value="1"/>
</dbReference>
<reference evidence="7" key="2">
    <citation type="submission" date="2025-08" db="UniProtKB">
        <authorList>
            <consortium name="Ensembl"/>
        </authorList>
    </citation>
    <scope>IDENTIFICATION</scope>
</reference>
<evidence type="ECO:0000256" key="4">
    <source>
        <dbReference type="SAM" id="Phobius"/>
    </source>
</evidence>
<proteinExistence type="predicted"/>
<evidence type="ECO:0000256" key="5">
    <source>
        <dbReference type="SAM" id="SignalP"/>
    </source>
</evidence>
<feature type="chain" id="PRO_5043758990" description="ZP domain-containing protein" evidence="5">
    <location>
        <begin position="23"/>
        <end position="900"/>
    </location>
</feature>
<protein>
    <recommendedName>
        <fullName evidence="6">ZP domain-containing protein</fullName>
    </recommendedName>
</protein>
<reference evidence="7" key="3">
    <citation type="submission" date="2025-09" db="UniProtKB">
        <authorList>
            <consortium name="Ensembl"/>
        </authorList>
    </citation>
    <scope>IDENTIFICATION</scope>
</reference>
<organism evidence="7 8">
    <name type="scientific">Amphiprion ocellaris</name>
    <name type="common">Clown anemonefish</name>
    <dbReference type="NCBI Taxonomy" id="80972"/>
    <lineage>
        <taxon>Eukaryota</taxon>
        <taxon>Metazoa</taxon>
        <taxon>Chordata</taxon>
        <taxon>Craniata</taxon>
        <taxon>Vertebrata</taxon>
        <taxon>Euteleostomi</taxon>
        <taxon>Actinopterygii</taxon>
        <taxon>Neopterygii</taxon>
        <taxon>Teleostei</taxon>
        <taxon>Neoteleostei</taxon>
        <taxon>Acanthomorphata</taxon>
        <taxon>Ovalentaria</taxon>
        <taxon>Pomacentridae</taxon>
        <taxon>Amphiprion</taxon>
    </lineage>
</organism>
<feature type="region of interest" description="Disordered" evidence="3">
    <location>
        <begin position="358"/>
        <end position="377"/>
    </location>
</feature>
<dbReference type="Gene3D" id="2.60.40.3210">
    <property type="entry name" value="Zona pellucida, ZP-N domain"/>
    <property type="match status" value="1"/>
</dbReference>
<dbReference type="InterPro" id="IPR001507">
    <property type="entry name" value="ZP_dom"/>
</dbReference>
<dbReference type="Pfam" id="PF23344">
    <property type="entry name" value="ZP-N"/>
    <property type="match status" value="1"/>
</dbReference>
<dbReference type="PROSITE" id="PS51034">
    <property type="entry name" value="ZP_2"/>
    <property type="match status" value="1"/>
</dbReference>
<evidence type="ECO:0000259" key="6">
    <source>
        <dbReference type="PROSITE" id="PS51034"/>
    </source>
</evidence>
<keyword evidence="4" id="KW-0812">Transmembrane</keyword>
<dbReference type="Pfam" id="PF00100">
    <property type="entry name" value="Zona_pellucida"/>
    <property type="match status" value="1"/>
</dbReference>
<keyword evidence="4" id="KW-1133">Transmembrane helix</keyword>
<dbReference type="InterPro" id="IPR055355">
    <property type="entry name" value="ZP-C"/>
</dbReference>
<feature type="domain" description="ZP" evidence="6">
    <location>
        <begin position="568"/>
        <end position="817"/>
    </location>
</feature>
<dbReference type="InterPro" id="IPR055356">
    <property type="entry name" value="ZP-N"/>
</dbReference>
<dbReference type="PANTHER" id="PTHR14002">
    <property type="entry name" value="ENDOGLIN/TGF-BETA RECEPTOR TYPE III"/>
    <property type="match status" value="1"/>
</dbReference>
<evidence type="ECO:0000256" key="3">
    <source>
        <dbReference type="SAM" id="MobiDB-lite"/>
    </source>
</evidence>
<sequence length="900" mass="101908">MASTKVLLLQLLLVSVIPVVSASHYWGASTTFTYKGNNSDGTHKVRFRYRDTFDSCFSSLNWRCTSGNCGYISGSKTTVIDSSNNGPQFDRLLCETETVVTRNVRSDKPFQLRADSCCWIGTRNWVVHWDVLTGVDLGKRSDTGEPNKSPDVTILPFLRIPQNCPRTYKLMTFDPDGDDVRCRYGNLRNTECSRCDRPAGFHLDEDSCTLHYISSTANPRVFGFEMMVEDYSKGHINLFYSDGSWSHRHPWPRRRSKRAVSYPTTAARPWWNTAGPTTAARPWWNTAGPTTAARPWWNTARPTTTWLWWIPTRRRATTTWPWWIPTTTPWPTTTTTTPWPTTTWPWWIPTATRWPTTTTPWPTTTTTWPTTTWPTTTTPWPTTTTTWPWWIPTTTMTTTQRPITPYASTPPLSQLPLQFSFLVDPPAPSCVEGVYLPKLVHPTPIHGEKIHAEVDSSMEIRVKAQASLAVIQGIIISGPSNVTKHKTTHNEFVIRWMPTADDLGEFFPICFAVESATGLGVTRPPVAIHSHSHSHFHPTPTSRSGLYHSEMRCVVVEVKRKIVQSHVICNESSMTILVEKASFSRLSEDHLRLNDPSNTICNLTSNSTHIIGVVPLNQCGTQIEEDDDNLIFKNEITTYEDMRNVITRKHLLEVRFYCQYPKHGKVSQSFSVHRKNVTVWEKGMGTFTYGFEFYEDNSYRAMINPNSYPLEVEIGTELYMKIEATSSINNTEMFVESCRAAPYDNPNYRKPYIIIANGCKVDPTVDIYPRAHNKQFLFSMEAFKFIGLHDQVYISCSVIMCEAGNPNTRCSQGCINSTSSHRLYKREAMIQSGTHFVSQGPLRLKRSAENSDTSAVALNLNLVFIAGCVLAAVGMICGVIMYKTKASKVKYQPLPASEPS</sequence>
<evidence type="ECO:0000313" key="7">
    <source>
        <dbReference type="Ensembl" id="ENSAOCP00000066925.1"/>
    </source>
</evidence>
<dbReference type="GeneID" id="111572573"/>
<dbReference type="Proteomes" id="UP001501940">
    <property type="component" value="Chromosome 1"/>
</dbReference>
<feature type="transmembrane region" description="Helical" evidence="4">
    <location>
        <begin position="860"/>
        <end position="882"/>
    </location>
</feature>
<accession>A0AAQ5ZT38</accession>
<keyword evidence="1 5" id="KW-0732">Signal</keyword>
<dbReference type="Gene3D" id="2.60.40.4100">
    <property type="entry name" value="Zona pellucida, ZP-C domain"/>
    <property type="match status" value="1"/>
</dbReference>
<evidence type="ECO:0000313" key="8">
    <source>
        <dbReference type="Proteomes" id="UP001501940"/>
    </source>
</evidence>
<feature type="signal peptide" evidence="5">
    <location>
        <begin position="1"/>
        <end position="22"/>
    </location>
</feature>
<dbReference type="GeneTree" id="ENSGT00940000163723"/>
<dbReference type="RefSeq" id="XP_054872599.1">
    <property type="nucleotide sequence ID" value="XM_055016624.1"/>
</dbReference>
<dbReference type="PANTHER" id="PTHR14002:SF59">
    <property type="entry name" value="CUB AND ZONA PELLUCIDA-LIKE DOMAIN-CONTAINING PROTEIN 1-RELATED"/>
    <property type="match status" value="1"/>
</dbReference>